<feature type="disulfide bond" evidence="2">
    <location>
        <begin position="17"/>
        <end position="26"/>
    </location>
</feature>
<sequence length="1672" mass="171040">VCSGRGLCDAFHGTCSCDNGYTGHACSLRCGDYCHNGVCEHTASSSSSALTCHCHQSESLGYWDGPECSVCLYGFAGPRCNVKCPLNVENGLPCGGRGQCDAIGVAMAATCDCSINPSGIAGRWAGDTCASCAPGYFGAECQLTCPRGSSCSPCSGHGACFDGVHGNGTCACAASSTLGYWAESTFCATCAPGYYGALCQSLCPLYQAVVCAGHGACNEGIEGDGQCMCSVGFSGHDCATCAPGTYGANCTACPTLVLWNPCSGHGTCSEGIEGSGHCVCTLGYGGHHCGFVCPISGNTTCGLSGACVGNGICVCAAPTAIGEDGACSSCISGYWGSTCSHVCPGGPLFPCSGHGSCNPASGTCACHSSAALGYYTGPSCNECSSRYRSPHCNITCPVDPVMGLPCSGRGTCWAGVCSSCARTSNDSMNILVVCGAACEKTNAQCTGAAHSCPTGYYSTDCTLLCPGATVAEPTKACSAHGACNSDNGTCVCSRGYWGDACSGTCPGGAASPCSNRGECSTDTGVCTCDGTAYGLACEYPCPGGYDDPCSGSGVCGPTGACACFASAALGFFAGAACDRCAPYYSGDACKKKKTTPAPAAACAGRPVRARALRALPLASSLGQCVTAARRTTAVTPATVSCDPRTGVVVGKSCVCAAGFVGADCSLACPLSDDDGAVCSGRGTCRAAASGTYAECVCQSDYYSVACSVYCTAAACASSFGFKHAQCNATTGSCECQDNNAGHFAGATCDDCATLYWGAECDRACPCNGRGSCNRYSPTCACFAGTAGSGHYGGTTCSVCADGYIGVDCAILNTEFSIASISTPSDVTVQQGAAMMASYPTSSAVLFRDAEYNVLYSGSTAVAAFASESWSHGALEYLGRVVVDSNQVGSIGILNLTHILVRTVRLVNSDAMRSNVSERNFSASSELFTFPRGSHLWPPTGPGVVTATPLALANNASHRSLQHQRHRRSTTHRANVALASPTDINVTLAAYDVVSDVFVSVAVDSTTDSSTAHIHHPSDPADNTEIIANVEGIATFVGFANISLLVAGSNRGKPVVVLATMRSIASSPWWFAIYFIDPTTGDIVASRLSTELVGSSDVCDHTSTSSAVLCPFVTYCIASSPILDVLLCAVSVYATDHTLLVSLPLSNVTNGGPAQLLEVPEGGNVSCAVFDELDGCALFAMAPFDPSTATSLYRVRIVQPSKALSLVSQLRFSLTGAAYPVVQQMVVNGTSRSLFASLMTSVSASDLAASTASVQHINLFGVWKIDPHVIDRSGGMMVTYIGTGFIPNPPPTCVFHDDAGATTSSDPALFGDGGTVYCNATISVAVDTICALATVDLRYANRTTSTTLVTVLRPLSATVHAAFTPKPTTKDDKVVFVVAHSPHLVSSAITVTGYGFVAGATTAACRHESANGSIVFFTTPNVTFINTTAIVCLQPEDILPTPPGSVLRYSHDGFVFSPSFAPLVVVGDVSGVQVALMGKDPTTSLSILTAALTTQVSPILVQTTDVLGNLLGALDSTTLVARCSLTSPELLADPAPYQHAVSNQTSLRRLTQSGTAIFDDIELLSPTTGMVSIYCFLTVNMTSFGEVPFTIVPGVPTSLRMVSPSSGWRSGVINALTLDPPPKIAVSDSAGNAISDFHHLPITMSLAYTNTKGTATNHQVHLVSSVAADGTYT</sequence>
<evidence type="ECO:0000313" key="5">
    <source>
        <dbReference type="Proteomes" id="UP000051952"/>
    </source>
</evidence>
<dbReference type="Proteomes" id="UP000051952">
    <property type="component" value="Unassembled WGS sequence"/>
</dbReference>
<dbReference type="OrthoDB" id="409374at2759"/>
<feature type="disulfide bond" evidence="2">
    <location>
        <begin position="280"/>
        <end position="289"/>
    </location>
</feature>
<feature type="domain" description="EGF-like" evidence="3">
    <location>
        <begin position="1"/>
        <end position="27"/>
    </location>
</feature>
<evidence type="ECO:0000256" key="2">
    <source>
        <dbReference type="PROSITE-ProRule" id="PRU00076"/>
    </source>
</evidence>
<name>A0A0S4KL19_BODSA</name>
<dbReference type="OMA" id="CRHESAN"/>
<proteinExistence type="predicted"/>
<comment type="caution">
    <text evidence="2">Lacks conserved residue(s) required for the propagation of feature annotation.</text>
</comment>
<dbReference type="PROSITE" id="PS50026">
    <property type="entry name" value="EGF_3"/>
    <property type="match status" value="3"/>
</dbReference>
<dbReference type="SMART" id="SM00181">
    <property type="entry name" value="EGF"/>
    <property type="match status" value="14"/>
</dbReference>
<dbReference type="InterPro" id="IPR002049">
    <property type="entry name" value="LE_dom"/>
</dbReference>
<feature type="domain" description="EGF-like" evidence="3">
    <location>
        <begin position="249"/>
        <end position="290"/>
    </location>
</feature>
<dbReference type="GO" id="GO:0005044">
    <property type="term" value="F:scavenger receptor activity"/>
    <property type="evidence" value="ECO:0007669"/>
    <property type="project" value="InterPro"/>
</dbReference>
<evidence type="ECO:0000256" key="1">
    <source>
        <dbReference type="ARBA" id="ARBA00022536"/>
    </source>
</evidence>
<reference evidence="5" key="1">
    <citation type="submission" date="2015-09" db="EMBL/GenBank/DDBJ databases">
        <authorList>
            <consortium name="Pathogen Informatics"/>
        </authorList>
    </citation>
    <scope>NUCLEOTIDE SEQUENCE [LARGE SCALE GENOMIC DNA]</scope>
    <source>
        <strain evidence="5">Lake Konstanz</strain>
    </source>
</reference>
<dbReference type="InterPro" id="IPR000742">
    <property type="entry name" value="EGF"/>
</dbReference>
<dbReference type="EMBL" id="CYKH01001763">
    <property type="protein sequence ID" value="CUI15089.1"/>
    <property type="molecule type" value="Genomic_DNA"/>
</dbReference>
<dbReference type="PANTHER" id="PTHR24043:SF8">
    <property type="entry name" value="EGF-LIKE DOMAIN-CONTAINING PROTEIN"/>
    <property type="match status" value="1"/>
</dbReference>
<keyword evidence="1 2" id="KW-0245">EGF-like domain</keyword>
<dbReference type="PROSITE" id="PS00022">
    <property type="entry name" value="EGF_1"/>
    <property type="match status" value="4"/>
</dbReference>
<accession>A0A0S4KL19</accession>
<organism evidence="4 5">
    <name type="scientific">Bodo saltans</name>
    <name type="common">Flagellated protozoan</name>
    <dbReference type="NCBI Taxonomy" id="75058"/>
    <lineage>
        <taxon>Eukaryota</taxon>
        <taxon>Discoba</taxon>
        <taxon>Euglenozoa</taxon>
        <taxon>Kinetoplastea</taxon>
        <taxon>Metakinetoplastina</taxon>
        <taxon>Eubodonida</taxon>
        <taxon>Bodonidae</taxon>
        <taxon>Bodo</taxon>
    </lineage>
</organism>
<dbReference type="VEuPathDB" id="TriTrypDB:BSAL_54420"/>
<gene>
    <name evidence="4" type="ORF">BSAL_23080</name>
</gene>
<dbReference type="InterPro" id="IPR042635">
    <property type="entry name" value="MEGF10/SREC1/2-like"/>
</dbReference>
<keyword evidence="2" id="KW-1015">Disulfide bond</keyword>
<feature type="disulfide bond" evidence="2">
    <location>
        <begin position="229"/>
        <end position="238"/>
    </location>
</feature>
<protein>
    <recommendedName>
        <fullName evidence="3">EGF-like domain-containing protein</fullName>
    </recommendedName>
</protein>
<feature type="non-terminal residue" evidence="4">
    <location>
        <position position="1"/>
    </location>
</feature>
<dbReference type="PANTHER" id="PTHR24043">
    <property type="entry name" value="SCAVENGER RECEPTOR CLASS F"/>
    <property type="match status" value="1"/>
</dbReference>
<keyword evidence="5" id="KW-1185">Reference proteome</keyword>
<evidence type="ECO:0000259" key="3">
    <source>
        <dbReference type="PROSITE" id="PS50026"/>
    </source>
</evidence>
<dbReference type="PROSITE" id="PS01248">
    <property type="entry name" value="EGF_LAM_1"/>
    <property type="match status" value="1"/>
</dbReference>
<feature type="domain" description="EGF-like" evidence="3">
    <location>
        <begin position="200"/>
        <end position="239"/>
    </location>
</feature>
<evidence type="ECO:0000313" key="4">
    <source>
        <dbReference type="EMBL" id="CUI15089.1"/>
    </source>
</evidence>